<sequence>MNFEDKQYTNKICKEMARSLFYNTGLPRSREQGSKWKWPRTVHRNHHAALHPGSALIDIKHEWVIFNKFVNSWSRQYLQSITAIKPEWIIDLPYFEDKMLLRKRSEALRQPYVKRSLDQAREKTVTAIEPEWIIDIPYFQNEKLARKGNGALRQPHVKESLERWQIPNLGGTWSEDLGEKAKKGTGQPEPEPEPEPTSNKKRKRTEEADSQPPAQRRCRKNVRRCTDKAYLGIIWNKTLGEPKWTWKASSGQAANGESVNLRHGLDLYAWKDRCLTNYDIPERRLTRIYNRDLVVASARMRIVKWAEEGAAPNRTPSIYAESCPKLRARLDGSQSEGVLCDHGRAHGQVE</sequence>
<accession>A0A428S6J1</accession>
<feature type="domain" description="DEAD-box helicase OB fold" evidence="2">
    <location>
        <begin position="16"/>
        <end position="91"/>
    </location>
</feature>
<protein>
    <recommendedName>
        <fullName evidence="2">DEAD-box helicase OB fold domain-containing protein</fullName>
    </recommendedName>
</protein>
<evidence type="ECO:0000256" key="1">
    <source>
        <dbReference type="SAM" id="MobiDB-lite"/>
    </source>
</evidence>
<name>A0A428S6J1_9HYPO</name>
<reference evidence="3 4" key="1">
    <citation type="submission" date="2017-06" db="EMBL/GenBank/DDBJ databases">
        <title>Comparative genomic analysis of Ambrosia Fusariam Clade fungi.</title>
        <authorList>
            <person name="Stajich J.E."/>
            <person name="Carrillo J."/>
            <person name="Kijimoto T."/>
            <person name="Eskalen A."/>
            <person name="O'Donnell K."/>
            <person name="Kasson M."/>
        </authorList>
    </citation>
    <scope>NUCLEOTIDE SEQUENCE [LARGE SCALE GENOMIC DNA]</scope>
    <source>
        <strain evidence="3 4">NRRL62606</strain>
    </source>
</reference>
<gene>
    <name evidence="3" type="ORF">CEP51_003390</name>
</gene>
<dbReference type="EMBL" id="NKCL01000055">
    <property type="protein sequence ID" value="RSL85313.1"/>
    <property type="molecule type" value="Genomic_DNA"/>
</dbReference>
<dbReference type="InterPro" id="IPR011709">
    <property type="entry name" value="DEAD-box_helicase_OB_fold"/>
</dbReference>
<keyword evidence="4" id="KW-1185">Reference proteome</keyword>
<comment type="caution">
    <text evidence="3">The sequence shown here is derived from an EMBL/GenBank/DDBJ whole genome shotgun (WGS) entry which is preliminary data.</text>
</comment>
<dbReference type="Pfam" id="PF07717">
    <property type="entry name" value="OB_NTP_bind"/>
    <property type="match status" value="1"/>
</dbReference>
<proteinExistence type="predicted"/>
<evidence type="ECO:0000259" key="2">
    <source>
        <dbReference type="Pfam" id="PF07717"/>
    </source>
</evidence>
<evidence type="ECO:0000313" key="3">
    <source>
        <dbReference type="EMBL" id="RSL85313.1"/>
    </source>
</evidence>
<dbReference type="AlphaFoldDB" id="A0A428S6J1"/>
<dbReference type="Proteomes" id="UP000287972">
    <property type="component" value="Unassembled WGS sequence"/>
</dbReference>
<feature type="region of interest" description="Disordered" evidence="1">
    <location>
        <begin position="169"/>
        <end position="221"/>
    </location>
</feature>
<organism evidence="3 4">
    <name type="scientific">Fusarium floridanum</name>
    <dbReference type="NCBI Taxonomy" id="1325733"/>
    <lineage>
        <taxon>Eukaryota</taxon>
        <taxon>Fungi</taxon>
        <taxon>Dikarya</taxon>
        <taxon>Ascomycota</taxon>
        <taxon>Pezizomycotina</taxon>
        <taxon>Sordariomycetes</taxon>
        <taxon>Hypocreomycetidae</taxon>
        <taxon>Hypocreales</taxon>
        <taxon>Nectriaceae</taxon>
        <taxon>Fusarium</taxon>
        <taxon>Fusarium solani species complex</taxon>
    </lineage>
</organism>
<evidence type="ECO:0000313" key="4">
    <source>
        <dbReference type="Proteomes" id="UP000287972"/>
    </source>
</evidence>